<proteinExistence type="inferred from homology"/>
<keyword evidence="2" id="KW-0535">Nitrogen fixation</keyword>
<sequence>MYREARFEIGDEVRVSRTIRNDGTFSHAMPKGEVLVSSGATGFVRSLGYFLQNQIIYRVYFPDVDREVGVRSNELLSASLEWEPNPYHLKQKVRLTTSLGHNGQLLAKKGDVVEIVKMERDLAKGHVNFMVLVNAHWVWLRNAALEEITSPVKQATVVE</sequence>
<evidence type="ECO:0000256" key="2">
    <source>
        <dbReference type="ARBA" id="ARBA00023231"/>
    </source>
</evidence>
<evidence type="ECO:0000256" key="1">
    <source>
        <dbReference type="ARBA" id="ARBA00008027"/>
    </source>
</evidence>
<evidence type="ECO:0000313" key="4">
    <source>
        <dbReference type="Proteomes" id="UP001169719"/>
    </source>
</evidence>
<accession>A0ABT7XZR8</accession>
<comment type="caution">
    <text evidence="3">The sequence shown here is derived from an EMBL/GenBank/DDBJ whole genome shotgun (WGS) entry which is preliminary data.</text>
</comment>
<reference evidence="3" key="1">
    <citation type="submission" date="2024-05" db="EMBL/GenBank/DDBJ databases">
        <title>Genome Sequences of Four Agar- Degrading Marine Bacteria.</title>
        <authorList>
            <person name="Phillips E.K."/>
            <person name="Shaffer J.C."/>
            <person name="Henson M.W."/>
            <person name="Temperton B."/>
            <person name="Thrash C.J."/>
            <person name="Martin M.O."/>
        </authorList>
    </citation>
    <scope>NUCLEOTIDE SEQUENCE</scope>
    <source>
        <strain evidence="3">EKP203</strain>
    </source>
</reference>
<name>A0ABT7XZR8_9VIBR</name>
<protein>
    <submittedName>
        <fullName evidence="3">Nitrogen fixation protein NifZ</fullName>
    </submittedName>
</protein>
<evidence type="ECO:0000313" key="3">
    <source>
        <dbReference type="EMBL" id="MDN2481232.1"/>
    </source>
</evidence>
<dbReference type="Proteomes" id="UP001169719">
    <property type="component" value="Unassembled WGS sequence"/>
</dbReference>
<organism evidence="3 4">
    <name type="scientific">Vibrio agarivorans</name>
    <dbReference type="NCBI Taxonomy" id="153622"/>
    <lineage>
        <taxon>Bacteria</taxon>
        <taxon>Pseudomonadati</taxon>
        <taxon>Pseudomonadota</taxon>
        <taxon>Gammaproteobacteria</taxon>
        <taxon>Vibrionales</taxon>
        <taxon>Vibrionaceae</taxon>
        <taxon>Vibrio</taxon>
    </lineage>
</organism>
<comment type="similarity">
    <text evidence="1">Belongs to the NifZ family.</text>
</comment>
<dbReference type="Pfam" id="PF04319">
    <property type="entry name" value="NifZ"/>
    <property type="match status" value="1"/>
</dbReference>
<keyword evidence="4" id="KW-1185">Reference proteome</keyword>
<dbReference type="InterPro" id="IPR007415">
    <property type="entry name" value="Nitrogenase_MoFe_mat_NifZ"/>
</dbReference>
<dbReference type="RefSeq" id="WP_289961366.1">
    <property type="nucleotide sequence ID" value="NZ_JAUEOZ010000001.1"/>
</dbReference>
<gene>
    <name evidence="3" type="ORF">QWJ08_07470</name>
</gene>
<dbReference type="EMBL" id="JAUEOZ010000001">
    <property type="protein sequence ID" value="MDN2481232.1"/>
    <property type="molecule type" value="Genomic_DNA"/>
</dbReference>